<dbReference type="RefSeq" id="XP_018380720.1">
    <property type="nucleotide sequence ID" value="XM_018535880.1"/>
</dbReference>
<accession>A0A177D8P0</accession>
<keyword evidence="1" id="KW-1133">Transmembrane helix</keyword>
<feature type="transmembrane region" description="Helical" evidence="1">
    <location>
        <begin position="58"/>
        <end position="81"/>
    </location>
</feature>
<feature type="transmembrane region" description="Helical" evidence="1">
    <location>
        <begin position="93"/>
        <end position="117"/>
    </location>
</feature>
<dbReference type="AlphaFoldDB" id="A0A177D8P0"/>
<keyword evidence="1" id="KW-0812">Transmembrane</keyword>
<name>A0A177D8P0_ALTAL</name>
<dbReference type="GeneID" id="29121474"/>
<organism evidence="2 3">
    <name type="scientific">Alternaria alternata</name>
    <name type="common">Alternaria rot fungus</name>
    <name type="synonym">Torula alternata</name>
    <dbReference type="NCBI Taxonomy" id="5599"/>
    <lineage>
        <taxon>Eukaryota</taxon>
        <taxon>Fungi</taxon>
        <taxon>Dikarya</taxon>
        <taxon>Ascomycota</taxon>
        <taxon>Pezizomycotina</taxon>
        <taxon>Dothideomycetes</taxon>
        <taxon>Pleosporomycetidae</taxon>
        <taxon>Pleosporales</taxon>
        <taxon>Pleosporineae</taxon>
        <taxon>Pleosporaceae</taxon>
        <taxon>Alternaria</taxon>
        <taxon>Alternaria sect. Alternaria</taxon>
        <taxon>Alternaria alternata complex</taxon>
    </lineage>
</organism>
<gene>
    <name evidence="2" type="ORF">CC77DRAFT_973502</name>
</gene>
<dbReference type="VEuPathDB" id="FungiDB:CC77DRAFT_973502"/>
<reference evidence="2 3" key="1">
    <citation type="submission" date="2016-05" db="EMBL/GenBank/DDBJ databases">
        <title>Comparative analysis of secretome profiles of manganese(II)-oxidizing ascomycete fungi.</title>
        <authorList>
            <consortium name="DOE Joint Genome Institute"/>
            <person name="Zeiner C.A."/>
            <person name="Purvine S.O."/>
            <person name="Zink E.M."/>
            <person name="Wu S."/>
            <person name="Pasa-Tolic L."/>
            <person name="Chaput D.L."/>
            <person name="Haridas S."/>
            <person name="Grigoriev I.V."/>
            <person name="Santelli C.M."/>
            <person name="Hansel C.M."/>
        </authorList>
    </citation>
    <scope>NUCLEOTIDE SEQUENCE [LARGE SCALE GENOMIC DNA]</scope>
    <source>
        <strain evidence="2 3">SRC1lrK2f</strain>
    </source>
</reference>
<sequence>MGVIICWRLACYVLPLTYGTYLAYAIYVCLASSGHLAFLLTYRYLLPQYSISLSCSNLLSCCCCCLCYVCTTTTHLFFFSFSSSSSLASIRYLRLSTLCVMVDVLYPFFFVSVGVFCL</sequence>
<evidence type="ECO:0000313" key="3">
    <source>
        <dbReference type="Proteomes" id="UP000077248"/>
    </source>
</evidence>
<proteinExistence type="predicted"/>
<keyword evidence="1" id="KW-0472">Membrane</keyword>
<dbReference type="KEGG" id="aalt:CC77DRAFT_973502"/>
<feature type="transmembrane region" description="Helical" evidence="1">
    <location>
        <begin position="24"/>
        <end position="46"/>
    </location>
</feature>
<keyword evidence="3" id="KW-1185">Reference proteome</keyword>
<dbReference type="Proteomes" id="UP000077248">
    <property type="component" value="Unassembled WGS sequence"/>
</dbReference>
<evidence type="ECO:0000313" key="2">
    <source>
        <dbReference type="EMBL" id="OAG15299.1"/>
    </source>
</evidence>
<evidence type="ECO:0000256" key="1">
    <source>
        <dbReference type="SAM" id="Phobius"/>
    </source>
</evidence>
<dbReference type="EMBL" id="KV441494">
    <property type="protein sequence ID" value="OAG15299.1"/>
    <property type="molecule type" value="Genomic_DNA"/>
</dbReference>
<protein>
    <submittedName>
        <fullName evidence="2">Uncharacterized protein</fullName>
    </submittedName>
</protein>